<feature type="compositionally biased region" description="Basic and acidic residues" evidence="2">
    <location>
        <begin position="428"/>
        <end position="442"/>
    </location>
</feature>
<keyword evidence="3" id="KW-1133">Transmembrane helix</keyword>
<keyword evidence="3" id="KW-0812">Transmembrane</keyword>
<evidence type="ECO:0000259" key="4">
    <source>
        <dbReference type="SMART" id="SM00244"/>
    </source>
</evidence>
<accession>A0A9J7BX99</accession>
<dbReference type="InterPro" id="IPR001107">
    <property type="entry name" value="Band_7"/>
</dbReference>
<gene>
    <name evidence="5" type="ORF">MOP44_06470</name>
</gene>
<dbReference type="CDD" id="cd03401">
    <property type="entry name" value="SPFH_prohibitin"/>
    <property type="match status" value="1"/>
</dbReference>
<dbReference type="PANTHER" id="PTHR42911">
    <property type="entry name" value="MODULATOR OF FTSH PROTEASE HFLC"/>
    <property type="match status" value="1"/>
</dbReference>
<feature type="transmembrane region" description="Helical" evidence="3">
    <location>
        <begin position="56"/>
        <end position="75"/>
    </location>
</feature>
<evidence type="ECO:0000313" key="5">
    <source>
        <dbReference type="EMBL" id="UWZ85582.1"/>
    </source>
</evidence>
<dbReference type="RefSeq" id="WP_260795148.1">
    <property type="nucleotide sequence ID" value="NZ_CP093313.1"/>
</dbReference>
<protein>
    <submittedName>
        <fullName evidence="5">SPFH domain-containing protein</fullName>
    </submittedName>
</protein>
<dbReference type="KEGG" id="orp:MOP44_06470"/>
<dbReference type="SMART" id="SM00244">
    <property type="entry name" value="PHB"/>
    <property type="match status" value="1"/>
</dbReference>
<dbReference type="AlphaFoldDB" id="A0A9J7BX99"/>
<reference evidence="5" key="1">
    <citation type="submission" date="2021-04" db="EMBL/GenBank/DDBJ databases">
        <title>Phylogenetic analysis of Acidobacteriaceae.</title>
        <authorList>
            <person name="Qiu L."/>
            <person name="Zhang Q."/>
        </authorList>
    </citation>
    <scope>NUCLEOTIDE SEQUENCE</scope>
    <source>
        <strain evidence="5">DSM 25168</strain>
    </source>
</reference>
<evidence type="ECO:0000256" key="2">
    <source>
        <dbReference type="SAM" id="MobiDB-lite"/>
    </source>
</evidence>
<dbReference type="GO" id="GO:0016020">
    <property type="term" value="C:membrane"/>
    <property type="evidence" value="ECO:0007669"/>
    <property type="project" value="UniProtKB-SubCell"/>
</dbReference>
<name>A0A9J7BX99_9BACT</name>
<dbReference type="Proteomes" id="UP001059380">
    <property type="component" value="Chromosome"/>
</dbReference>
<evidence type="ECO:0000256" key="1">
    <source>
        <dbReference type="ARBA" id="ARBA00004167"/>
    </source>
</evidence>
<proteinExistence type="predicted"/>
<feature type="region of interest" description="Disordered" evidence="2">
    <location>
        <begin position="423"/>
        <end position="442"/>
    </location>
</feature>
<keyword evidence="6" id="KW-1185">Reference proteome</keyword>
<dbReference type="InterPro" id="IPR000163">
    <property type="entry name" value="Prohibitin"/>
</dbReference>
<evidence type="ECO:0000313" key="6">
    <source>
        <dbReference type="Proteomes" id="UP001059380"/>
    </source>
</evidence>
<comment type="subcellular location">
    <subcellularLocation>
        <location evidence="1">Membrane</location>
        <topology evidence="1">Single-pass membrane protein</topology>
    </subcellularLocation>
</comment>
<dbReference type="Pfam" id="PF01145">
    <property type="entry name" value="Band_7"/>
    <property type="match status" value="1"/>
</dbReference>
<dbReference type="InterPro" id="IPR036013">
    <property type="entry name" value="Band_7/SPFH_dom_sf"/>
</dbReference>
<evidence type="ECO:0000256" key="3">
    <source>
        <dbReference type="SAM" id="Phobius"/>
    </source>
</evidence>
<dbReference type="SUPFAM" id="SSF117892">
    <property type="entry name" value="Band 7/SPFH domain"/>
    <property type="match status" value="1"/>
</dbReference>
<dbReference type="Gene3D" id="3.30.479.30">
    <property type="entry name" value="Band 7 domain"/>
    <property type="match status" value="1"/>
</dbReference>
<sequence>MLALKLLLIVAGALLFAAALAIPLYSLFKRLQTMRKNNANPESAVAPEPIEWRRSIPLALIGIAPLLLAISIVVVPSGMGGVRVSQLSGTLPGTLYPGAHFITPLVDSVQMFDLRDHMFAAGLGAQPAGKAPAEKPGLDVQSREGLKIGLGVTVRYRLDPAKLSSVQAHLPQPADQQLVPPIVASAWRELAPQYTVREIFSTKREDIRTKASAIITRKLASDGIVVEEVMLSEIQLPDEYAKGLEGLLLKEQEDDQLGIQTEIQQKQVRIAELQAEAEAKQKVKQAEGDAQSKVVEAKGEADAMQYTLPLKEKQIQQSKLEAEARKEATIQNAQADAEAKVIDSKAELQRRNLLSDAEASRIKLLAAANAERMKSEADLLNRSPLLINKIIAERLSDKIQVVMVPSDGKFFFANDVFKNMATNPAIQKEMDNDSTPDKKPGQ</sequence>
<feature type="domain" description="Band 7" evidence="4">
    <location>
        <begin position="70"/>
        <end position="248"/>
    </location>
</feature>
<keyword evidence="3" id="KW-0472">Membrane</keyword>
<dbReference type="PANTHER" id="PTHR42911:SF1">
    <property type="entry name" value="MODULATOR OF FTSH PROTEASE HFLC"/>
    <property type="match status" value="1"/>
</dbReference>
<organism evidence="5 6">
    <name type="scientific">Occallatibacter riparius</name>
    <dbReference type="NCBI Taxonomy" id="1002689"/>
    <lineage>
        <taxon>Bacteria</taxon>
        <taxon>Pseudomonadati</taxon>
        <taxon>Acidobacteriota</taxon>
        <taxon>Terriglobia</taxon>
        <taxon>Terriglobales</taxon>
        <taxon>Acidobacteriaceae</taxon>
        <taxon>Occallatibacter</taxon>
    </lineage>
</organism>
<dbReference type="EMBL" id="CP093313">
    <property type="protein sequence ID" value="UWZ85582.1"/>
    <property type="molecule type" value="Genomic_DNA"/>
</dbReference>